<dbReference type="PANTHER" id="PTHR13153:SF5">
    <property type="entry name" value="GATOR COMPLEX PROTEIN NPRL3"/>
    <property type="match status" value="1"/>
</dbReference>
<evidence type="ECO:0000256" key="1">
    <source>
        <dbReference type="SAM" id="Coils"/>
    </source>
</evidence>
<feature type="region of interest" description="Disordered" evidence="2">
    <location>
        <begin position="250"/>
        <end position="276"/>
    </location>
</feature>
<dbReference type="GO" id="GO:1904262">
    <property type="term" value="P:negative regulation of TORC1 signaling"/>
    <property type="evidence" value="ECO:0007669"/>
    <property type="project" value="TreeGrafter"/>
</dbReference>
<feature type="region of interest" description="Disordered" evidence="2">
    <location>
        <begin position="635"/>
        <end position="666"/>
    </location>
</feature>
<reference evidence="3" key="1">
    <citation type="submission" date="2022-02" db="EMBL/GenBank/DDBJ databases">
        <authorList>
            <person name="Giguere J D."/>
        </authorList>
    </citation>
    <scope>NUCLEOTIDE SEQUENCE</scope>
    <source>
        <strain evidence="3">CCAP 1055/1</strain>
    </source>
</reference>
<feature type="compositionally biased region" description="Polar residues" evidence="2">
    <location>
        <begin position="250"/>
        <end position="273"/>
    </location>
</feature>
<dbReference type="GO" id="GO:1990130">
    <property type="term" value="C:GATOR1 complex"/>
    <property type="evidence" value="ECO:0007669"/>
    <property type="project" value="TreeGrafter"/>
</dbReference>
<sequence>MATQPKSGVQSSIHKRPSHFRGNEDDSRQDSSPFSVIGIALVVDQRGKGARMVLRYPTSPAQLEDEDIFFRLESRQMAKLFRPKPSLCGQPMTLSVGGTVFCCRAVLMQDDVLGSSNPAPEVFEDGHDDSDDLVLFSVVVALAPQIKTTSLPITGWFESNAREKMKQHRQSQIHKSLSMLEGKFAASSHGGKASASFLSIRRVHVSLTRLCRALEREERRCRYVSLQANLFHQLRHDLYKKYQEHVKTSKPQTTAAAVSPVSMTSKTLPNDRSNAMRHRRSNSFISVPYDHRSETTMSLRNHITSAANACAEADKDLDAVEKEQELLEIMVAANPPAHSDTGFAHQGNLARELLQTYHALARNNDFPPTALDILTSREAIVYVNRHVAVAIESVRLIHNLSCDTKFVVRPFETLLFPYSSPSQLLKSLLGGVKGNPGTMPHRLQQLLLRMNPQKPLSEIAMEASVPLQTATEIATHLVGQGACVVSPILSPSCWLACVHVDQIHSSGLAFSHHFGPEVPIFLVVSVLTDAERTLGESLKLVSSSGARRTSSCPERILSECIRNSLPHRVALVSSVPTSDISPVVAGTYGDGSVDTIGQERRREMEEVEKRLFRMATWLRAHKVLVHLQEFLISVPPSSQHSESKETKPEKEDHENEEKVDSGARPVEPLADDLLYQELEDTDCLQGQISLQECAWRLGFEITKLRMMAQRHDRIRIVIRIAEIGDDQHDDA</sequence>
<evidence type="ECO:0000313" key="3">
    <source>
        <dbReference type="EMBL" id="CAG9279093.1"/>
    </source>
</evidence>
<accession>A0A8J9X3X8</accession>
<name>A0A8J9X3X8_PHATR</name>
<dbReference type="EMBL" id="OU594952">
    <property type="protein sequence ID" value="CAG9279093.1"/>
    <property type="molecule type" value="Genomic_DNA"/>
</dbReference>
<keyword evidence="1" id="KW-0175">Coiled coil</keyword>
<dbReference type="GO" id="GO:0038202">
    <property type="term" value="P:TORC1 signaling"/>
    <property type="evidence" value="ECO:0007669"/>
    <property type="project" value="TreeGrafter"/>
</dbReference>
<feature type="compositionally biased region" description="Polar residues" evidence="2">
    <location>
        <begin position="1"/>
        <end position="12"/>
    </location>
</feature>
<evidence type="ECO:0000256" key="2">
    <source>
        <dbReference type="SAM" id="MobiDB-lite"/>
    </source>
</evidence>
<dbReference type="Proteomes" id="UP000836788">
    <property type="component" value="Chromosome 11"/>
</dbReference>
<dbReference type="GO" id="GO:0034198">
    <property type="term" value="P:cellular response to amino acid starvation"/>
    <property type="evidence" value="ECO:0007669"/>
    <property type="project" value="TreeGrafter"/>
</dbReference>
<dbReference type="PANTHER" id="PTHR13153">
    <property type="entry name" value="CGTHBA PROTEIN -14 GENE PROTEIN"/>
    <property type="match status" value="1"/>
</dbReference>
<organism evidence="3">
    <name type="scientific">Phaeodactylum tricornutum</name>
    <name type="common">Diatom</name>
    <dbReference type="NCBI Taxonomy" id="2850"/>
    <lineage>
        <taxon>Eukaryota</taxon>
        <taxon>Sar</taxon>
        <taxon>Stramenopiles</taxon>
        <taxon>Ochrophyta</taxon>
        <taxon>Bacillariophyta</taxon>
        <taxon>Bacillariophyceae</taxon>
        <taxon>Bacillariophycidae</taxon>
        <taxon>Naviculales</taxon>
        <taxon>Phaeodactylaceae</taxon>
        <taxon>Phaeodactylum</taxon>
    </lineage>
</organism>
<protein>
    <recommendedName>
        <fullName evidence="4">Nitrogen permease regulator 3</fullName>
    </recommendedName>
</protein>
<feature type="coiled-coil region" evidence="1">
    <location>
        <begin position="303"/>
        <end position="330"/>
    </location>
</feature>
<dbReference type="AlphaFoldDB" id="A0A8J9X3X8"/>
<dbReference type="GO" id="GO:0010508">
    <property type="term" value="P:positive regulation of autophagy"/>
    <property type="evidence" value="ECO:0007669"/>
    <property type="project" value="TreeGrafter"/>
</dbReference>
<feature type="region of interest" description="Disordered" evidence="2">
    <location>
        <begin position="1"/>
        <end position="32"/>
    </location>
</feature>
<gene>
    <name evidence="3" type="ORF">PTTT1_LOCUS8992</name>
</gene>
<feature type="compositionally biased region" description="Basic and acidic residues" evidence="2">
    <location>
        <begin position="641"/>
        <end position="661"/>
    </location>
</feature>
<dbReference type="InterPro" id="IPR005365">
    <property type="entry name" value="Npr3"/>
</dbReference>
<evidence type="ECO:0008006" key="4">
    <source>
        <dbReference type="Google" id="ProtNLM"/>
    </source>
</evidence>
<proteinExistence type="predicted"/>